<dbReference type="KEGG" id="mpaf:R5R33_05850"/>
<evidence type="ECO:0000259" key="13">
    <source>
        <dbReference type="Pfam" id="PF00593"/>
    </source>
</evidence>
<evidence type="ECO:0000256" key="1">
    <source>
        <dbReference type="ARBA" id="ARBA00004571"/>
    </source>
</evidence>
<evidence type="ECO:0000256" key="8">
    <source>
        <dbReference type="ARBA" id="ARBA00023077"/>
    </source>
</evidence>
<keyword evidence="8 12" id="KW-0798">TonB box</keyword>
<comment type="similarity">
    <text evidence="11 12">Belongs to the TonB-dependent receptor family.</text>
</comment>
<keyword evidence="4" id="KW-0410">Iron transport</keyword>
<evidence type="ECO:0000256" key="5">
    <source>
        <dbReference type="ARBA" id="ARBA00022692"/>
    </source>
</evidence>
<keyword evidence="5 11" id="KW-0812">Transmembrane</keyword>
<dbReference type="InterPro" id="IPR012910">
    <property type="entry name" value="Plug_dom"/>
</dbReference>
<keyword evidence="15" id="KW-0675">Receptor</keyword>
<dbReference type="AlphaFoldDB" id="A0AAU0N1G7"/>
<evidence type="ECO:0000256" key="3">
    <source>
        <dbReference type="ARBA" id="ARBA00022452"/>
    </source>
</evidence>
<keyword evidence="7" id="KW-0406">Ion transport</keyword>
<dbReference type="Gene3D" id="2.40.170.20">
    <property type="entry name" value="TonB-dependent receptor, beta-barrel domain"/>
    <property type="match status" value="1"/>
</dbReference>
<keyword evidence="9 11" id="KW-0472">Membrane</keyword>
<feature type="domain" description="TonB-dependent receptor-like beta-barrel" evidence="13">
    <location>
        <begin position="296"/>
        <end position="755"/>
    </location>
</feature>
<evidence type="ECO:0000256" key="7">
    <source>
        <dbReference type="ARBA" id="ARBA00023065"/>
    </source>
</evidence>
<evidence type="ECO:0000256" key="4">
    <source>
        <dbReference type="ARBA" id="ARBA00022496"/>
    </source>
</evidence>
<dbReference type="InterPro" id="IPR036942">
    <property type="entry name" value="Beta-barrel_TonB_sf"/>
</dbReference>
<accession>A0AAU0N1G7</accession>
<keyword evidence="16" id="KW-1185">Reference proteome</keyword>
<proteinExistence type="inferred from homology"/>
<dbReference type="EMBL" id="CP137555">
    <property type="protein sequence ID" value="WOX06656.1"/>
    <property type="molecule type" value="Genomic_DNA"/>
</dbReference>
<organism evidence="15 16">
    <name type="scientific">Microbulbifer pacificus</name>
    <dbReference type="NCBI Taxonomy" id="407164"/>
    <lineage>
        <taxon>Bacteria</taxon>
        <taxon>Pseudomonadati</taxon>
        <taxon>Pseudomonadota</taxon>
        <taxon>Gammaproteobacteria</taxon>
        <taxon>Cellvibrionales</taxon>
        <taxon>Microbulbiferaceae</taxon>
        <taxon>Microbulbifer</taxon>
    </lineage>
</organism>
<name>A0AAU0N1G7_9GAMM</name>
<evidence type="ECO:0000256" key="11">
    <source>
        <dbReference type="PROSITE-ProRule" id="PRU01360"/>
    </source>
</evidence>
<keyword evidence="10 11" id="KW-0998">Cell outer membrane</keyword>
<dbReference type="InterPro" id="IPR000531">
    <property type="entry name" value="Beta-barrel_TonB"/>
</dbReference>
<dbReference type="PANTHER" id="PTHR32552">
    <property type="entry name" value="FERRICHROME IRON RECEPTOR-RELATED"/>
    <property type="match status" value="1"/>
</dbReference>
<keyword evidence="3 11" id="KW-1134">Transmembrane beta strand</keyword>
<dbReference type="GO" id="GO:0009279">
    <property type="term" value="C:cell outer membrane"/>
    <property type="evidence" value="ECO:0007669"/>
    <property type="project" value="UniProtKB-SubCell"/>
</dbReference>
<gene>
    <name evidence="15" type="ORF">R5R33_05850</name>
</gene>
<dbReference type="Pfam" id="PF07715">
    <property type="entry name" value="Plug"/>
    <property type="match status" value="1"/>
</dbReference>
<evidence type="ECO:0000256" key="12">
    <source>
        <dbReference type="RuleBase" id="RU003357"/>
    </source>
</evidence>
<keyword evidence="6" id="KW-0408">Iron</keyword>
<dbReference type="InterPro" id="IPR039426">
    <property type="entry name" value="TonB-dep_rcpt-like"/>
</dbReference>
<feature type="domain" description="TonB-dependent receptor plug" evidence="14">
    <location>
        <begin position="59"/>
        <end position="166"/>
    </location>
</feature>
<dbReference type="PANTHER" id="PTHR32552:SF81">
    <property type="entry name" value="TONB-DEPENDENT OUTER MEMBRANE RECEPTOR"/>
    <property type="match status" value="1"/>
</dbReference>
<evidence type="ECO:0000256" key="9">
    <source>
        <dbReference type="ARBA" id="ARBA00023136"/>
    </source>
</evidence>
<evidence type="ECO:0000256" key="6">
    <source>
        <dbReference type="ARBA" id="ARBA00023004"/>
    </source>
</evidence>
<evidence type="ECO:0000256" key="2">
    <source>
        <dbReference type="ARBA" id="ARBA00022448"/>
    </source>
</evidence>
<dbReference type="PROSITE" id="PS52016">
    <property type="entry name" value="TONB_DEPENDENT_REC_3"/>
    <property type="match status" value="1"/>
</dbReference>
<dbReference type="Pfam" id="PF00593">
    <property type="entry name" value="TonB_dep_Rec_b-barrel"/>
    <property type="match status" value="1"/>
</dbReference>
<keyword evidence="2 11" id="KW-0813">Transport</keyword>
<comment type="subcellular location">
    <subcellularLocation>
        <location evidence="1 11">Cell outer membrane</location>
        <topology evidence="1 11">Multi-pass membrane protein</topology>
    </subcellularLocation>
</comment>
<sequence length="793" mass="86958">MTNRRSGELASSAPFLKKNQLASAVTAAVLTSALALPAAAQVLEIEEVTVTASKREESVQDVPLAITALSGDFTQKVNLNDVKDLVSFTPGVTGNSQDSFIDAISVRGIRTQDFGVGGDPSAAFFKNDLYEGRNGSAVTSLYDMDRAEILRGPQGFLFGRNSIGGAFSVHTRKAELKDGVSGYFETDVGQYGRFATEGAANIGVSDNFAVRLAGYTSQEDGFVNNAYPGSEDLIAHSKQALRFSTTYEKDALTVHTMAEYETREQSGSVYRAIEEGDIWEAFVDSIGDPMMGGNPRKGDVDVDRYSGDADDSDVLTLGVHVDYEFDKFTLTSNTGYKDHDYFYTEDYDGTPLNVNDFGMDQTGDYFQQEVRVTSTTDGPLSWYAGASYYKEEIDAKFLFRGDEDFMCAYYGNYYYPGNGFTGCSDLYAYYGYAWSPAADGKLTETGHIRGSYSGWASYVNMDYALTDTLTLGLGMRYTRDDKDFAISVPTPDSELGPYWAYGFSTDGFIRGSESWDKLTSRAMLTYQPNNEDTYYVSYTEGFKSGGFGSFNLASNAAGDPAIGNTELTQADGFGPNVFDPEEIDSFEAGYKSTLFGGRALFDITGFMYNYTDLQVVTYDGGASIVKNVGEVDSFGIESSITAELNDHFNVMFSLGWLDSEANKLQDICGLEDADGCEGSSLFWAPEFAGSLVLDAHFPYGDGILTASLETFWESERGGGWEGLETTKIDAYQDVALRVGYESNSNWRVDAYVENLTNEFTWDGQNNNGGILPSHFFGPKRPRTFGIRFGMDFD</sequence>
<evidence type="ECO:0000313" key="15">
    <source>
        <dbReference type="EMBL" id="WOX06656.1"/>
    </source>
</evidence>
<dbReference type="SUPFAM" id="SSF56935">
    <property type="entry name" value="Porins"/>
    <property type="match status" value="1"/>
</dbReference>
<dbReference type="GO" id="GO:0006826">
    <property type="term" value="P:iron ion transport"/>
    <property type="evidence" value="ECO:0007669"/>
    <property type="project" value="UniProtKB-KW"/>
</dbReference>
<protein>
    <submittedName>
        <fullName evidence="15">TonB-dependent receptor</fullName>
    </submittedName>
</protein>
<evidence type="ECO:0000313" key="16">
    <source>
        <dbReference type="Proteomes" id="UP001302477"/>
    </source>
</evidence>
<dbReference type="RefSeq" id="WP_318955108.1">
    <property type="nucleotide sequence ID" value="NZ_CP137555.1"/>
</dbReference>
<evidence type="ECO:0000259" key="14">
    <source>
        <dbReference type="Pfam" id="PF07715"/>
    </source>
</evidence>
<reference evidence="15 16" key="1">
    <citation type="submission" date="2023-10" db="EMBL/GenBank/DDBJ databases">
        <title>Description of Microbulbifer bruguierae sp. nov., isolated from the sediments of mangrove plant Bruguiera sexangula and comparative genomic analyses of the genus Microbulbifer.</title>
        <authorList>
            <person name="Long M."/>
        </authorList>
    </citation>
    <scope>NUCLEOTIDE SEQUENCE [LARGE SCALE GENOMIC DNA]</scope>
    <source>
        <strain evidence="15 16">SPO729</strain>
    </source>
</reference>
<dbReference type="Proteomes" id="UP001302477">
    <property type="component" value="Chromosome"/>
</dbReference>
<evidence type="ECO:0000256" key="10">
    <source>
        <dbReference type="ARBA" id="ARBA00023237"/>
    </source>
</evidence>